<feature type="region of interest" description="Disordered" evidence="1">
    <location>
        <begin position="67"/>
        <end position="116"/>
    </location>
</feature>
<keyword evidence="3" id="KW-1185">Reference proteome</keyword>
<gene>
    <name evidence="2" type="ORF">PHMEG_00035732</name>
</gene>
<accession>A0A225UNG9</accession>
<evidence type="ECO:0000256" key="1">
    <source>
        <dbReference type="SAM" id="MobiDB-lite"/>
    </source>
</evidence>
<sequence>MATNAISWTQNHEWVLELSEPMDIERNHMTYEEKAFWPTSIGVEFLAHPLLHGFPWMKNKNVVMKHEQDLTRKATSDARSRDRDGPGDRNPTPAKATSHLSKIQRATTPVSDDDFG</sequence>
<comment type="caution">
    <text evidence="2">The sequence shown here is derived from an EMBL/GenBank/DDBJ whole genome shotgun (WGS) entry which is preliminary data.</text>
</comment>
<evidence type="ECO:0000313" key="2">
    <source>
        <dbReference type="EMBL" id="OWY94508.1"/>
    </source>
</evidence>
<name>A0A225UNG9_9STRA</name>
<dbReference type="EMBL" id="NBNE01014266">
    <property type="protein sequence ID" value="OWY94508.1"/>
    <property type="molecule type" value="Genomic_DNA"/>
</dbReference>
<protein>
    <submittedName>
        <fullName evidence="2">Uncharacterized protein</fullName>
    </submittedName>
</protein>
<dbReference type="AlphaFoldDB" id="A0A225UNG9"/>
<feature type="compositionally biased region" description="Polar residues" evidence="1">
    <location>
        <begin position="98"/>
        <end position="110"/>
    </location>
</feature>
<dbReference type="Proteomes" id="UP000198211">
    <property type="component" value="Unassembled WGS sequence"/>
</dbReference>
<reference evidence="3" key="1">
    <citation type="submission" date="2017-03" db="EMBL/GenBank/DDBJ databases">
        <title>Phytopthora megakarya and P. palmivora, two closely related causual agents of cacao black pod achieved similar genome size and gene model numbers by different mechanisms.</title>
        <authorList>
            <person name="Ali S."/>
            <person name="Shao J."/>
            <person name="Larry D.J."/>
            <person name="Kronmiller B."/>
            <person name="Shen D."/>
            <person name="Strem M.D."/>
            <person name="Melnick R.L."/>
            <person name="Guiltinan M.J."/>
            <person name="Tyler B.M."/>
            <person name="Meinhardt L.W."/>
            <person name="Bailey B.A."/>
        </authorList>
    </citation>
    <scope>NUCLEOTIDE SEQUENCE [LARGE SCALE GENOMIC DNA]</scope>
    <source>
        <strain evidence="3">zdho120</strain>
    </source>
</reference>
<proteinExistence type="predicted"/>
<feature type="compositionally biased region" description="Basic and acidic residues" evidence="1">
    <location>
        <begin position="67"/>
        <end position="87"/>
    </location>
</feature>
<evidence type="ECO:0000313" key="3">
    <source>
        <dbReference type="Proteomes" id="UP000198211"/>
    </source>
</evidence>
<organism evidence="2 3">
    <name type="scientific">Phytophthora megakarya</name>
    <dbReference type="NCBI Taxonomy" id="4795"/>
    <lineage>
        <taxon>Eukaryota</taxon>
        <taxon>Sar</taxon>
        <taxon>Stramenopiles</taxon>
        <taxon>Oomycota</taxon>
        <taxon>Peronosporomycetes</taxon>
        <taxon>Peronosporales</taxon>
        <taxon>Peronosporaceae</taxon>
        <taxon>Phytophthora</taxon>
    </lineage>
</organism>